<dbReference type="SMART" id="SM00320">
    <property type="entry name" value="WD40"/>
    <property type="match status" value="5"/>
</dbReference>
<dbReference type="RefSeq" id="WP_091547996.1">
    <property type="nucleotide sequence ID" value="NZ_FONY01000027.1"/>
</dbReference>
<dbReference type="Proteomes" id="UP000199513">
    <property type="component" value="Unassembled WGS sequence"/>
</dbReference>
<comment type="subcellular location">
    <subcellularLocation>
        <location evidence="1">Membrane</location>
    </subcellularLocation>
</comment>
<evidence type="ECO:0000256" key="4">
    <source>
        <dbReference type="ARBA" id="ARBA00023136"/>
    </source>
</evidence>
<keyword evidence="10" id="KW-1185">Reference proteome</keyword>
<evidence type="ECO:0000256" key="7">
    <source>
        <dbReference type="SAM" id="MobiDB-lite"/>
    </source>
</evidence>
<dbReference type="GO" id="GO:0016020">
    <property type="term" value="C:membrane"/>
    <property type="evidence" value="ECO:0007669"/>
    <property type="project" value="UniProtKB-SubCell"/>
</dbReference>
<evidence type="ECO:0000256" key="3">
    <source>
        <dbReference type="ARBA" id="ARBA00022737"/>
    </source>
</evidence>
<dbReference type="InterPro" id="IPR036322">
    <property type="entry name" value="WD40_repeat_dom_sf"/>
</dbReference>
<dbReference type="Pfam" id="PF00400">
    <property type="entry name" value="WD40"/>
    <property type="match status" value="4"/>
</dbReference>
<organism evidence="9 10">
    <name type="scientific">Thermoflexibacter ruber</name>
    <dbReference type="NCBI Taxonomy" id="1003"/>
    <lineage>
        <taxon>Bacteria</taxon>
        <taxon>Pseudomonadati</taxon>
        <taxon>Bacteroidota</taxon>
        <taxon>Cytophagia</taxon>
        <taxon>Cytophagales</taxon>
        <taxon>Thermoflexibacteraceae</taxon>
        <taxon>Thermoflexibacter</taxon>
    </lineage>
</organism>
<dbReference type="Gene3D" id="2.130.10.10">
    <property type="entry name" value="YVTN repeat-like/Quinoprotein amine dehydrogenase"/>
    <property type="match status" value="2"/>
</dbReference>
<evidence type="ECO:0000259" key="8">
    <source>
        <dbReference type="PROSITE" id="PS51123"/>
    </source>
</evidence>
<feature type="repeat" description="WD" evidence="5">
    <location>
        <begin position="222"/>
        <end position="263"/>
    </location>
</feature>
<dbReference type="STRING" id="1003.SAMN04488541_102731"/>
<dbReference type="InterPro" id="IPR006664">
    <property type="entry name" value="OMP_bac"/>
</dbReference>
<evidence type="ECO:0000256" key="1">
    <source>
        <dbReference type="ARBA" id="ARBA00004370"/>
    </source>
</evidence>
<feature type="repeat" description="WD" evidence="5">
    <location>
        <begin position="34"/>
        <end position="75"/>
    </location>
</feature>
<dbReference type="PROSITE" id="PS50082">
    <property type="entry name" value="WD_REPEATS_2"/>
    <property type="match status" value="5"/>
</dbReference>
<dbReference type="SUPFAM" id="SSF50978">
    <property type="entry name" value="WD40 repeat-like"/>
    <property type="match status" value="1"/>
</dbReference>
<dbReference type="PROSITE" id="PS51123">
    <property type="entry name" value="OMPA_2"/>
    <property type="match status" value="1"/>
</dbReference>
<reference evidence="9 10" key="1">
    <citation type="submission" date="2016-10" db="EMBL/GenBank/DDBJ databases">
        <authorList>
            <person name="de Groot N.N."/>
        </authorList>
    </citation>
    <scope>NUCLEOTIDE SEQUENCE [LARGE SCALE GENOMIC DNA]</scope>
    <source>
        <strain>GEY</strain>
        <strain evidence="10">DSM 9560</strain>
    </source>
</reference>
<dbReference type="InterPro" id="IPR006665">
    <property type="entry name" value="OmpA-like"/>
</dbReference>
<dbReference type="PANTHER" id="PTHR19879:SF9">
    <property type="entry name" value="TRANSCRIPTION INITIATION FACTOR TFIID SUBUNIT 5"/>
    <property type="match status" value="1"/>
</dbReference>
<keyword evidence="2 5" id="KW-0853">WD repeat</keyword>
<feature type="region of interest" description="Disordered" evidence="7">
    <location>
        <begin position="346"/>
        <end position="365"/>
    </location>
</feature>
<protein>
    <submittedName>
        <fullName evidence="9">WD40-like Beta Propeller Repeat</fullName>
    </submittedName>
</protein>
<name>A0A1I2I0D1_9BACT</name>
<dbReference type="EMBL" id="FONY01000027">
    <property type="protein sequence ID" value="SFF34487.1"/>
    <property type="molecule type" value="Genomic_DNA"/>
</dbReference>
<feature type="repeat" description="WD" evidence="5">
    <location>
        <begin position="276"/>
        <end position="306"/>
    </location>
</feature>
<accession>A0A1I2I0D1</accession>
<feature type="region of interest" description="Disordered" evidence="7">
    <location>
        <begin position="483"/>
        <end position="508"/>
    </location>
</feature>
<feature type="domain" description="OmpA-like" evidence="8">
    <location>
        <begin position="392"/>
        <end position="508"/>
    </location>
</feature>
<dbReference type="PRINTS" id="PR01021">
    <property type="entry name" value="OMPADOMAIN"/>
</dbReference>
<dbReference type="Pfam" id="PF00691">
    <property type="entry name" value="OmpA"/>
    <property type="match status" value="1"/>
</dbReference>
<evidence type="ECO:0000256" key="2">
    <source>
        <dbReference type="ARBA" id="ARBA00022574"/>
    </source>
</evidence>
<dbReference type="InterPro" id="IPR015943">
    <property type="entry name" value="WD40/YVTN_repeat-like_dom_sf"/>
</dbReference>
<feature type="repeat" description="WD" evidence="5">
    <location>
        <begin position="76"/>
        <end position="117"/>
    </location>
</feature>
<keyword evidence="3" id="KW-0677">Repeat</keyword>
<sequence length="508" mass="56945">MIRHRFFLLAFLLLGAVLPFRKGKAQEYKIEFNLQGNKGEVQNIRFNPDGRYLAGGDQFGNILIWNVKTGKLEKSINGHTRRVLEVTFNKSGSMLASTSEDGSVAVWDTKSWRLLATFKNKPFVNYDGRELVSSSFVVFSPDSRYVYFGGDNGYIMKGQIQPDASGSIRPADAVFSTNYEDGRWYGTITGGCISGDEKYLVITVGHLVDFIDLKTDVLAKYFRYDEGYLNDVVVGPQLNTVATWSDDGKVNIWNSATGQITNSFQVTVPGNYSGASFSKDGKYLVSSASGTVAKLWDVGSGKQISTLTGHTRIVRISRFSPTENVIATASYDGTVNLWREKKEEETPPVAVITPPPVKEEPKKEEPPVVVITPPVKEEPKKDVLKDIKIEEVHEGDIIQLENILFRQSRPELLPSSYDELKKLLEFMKKYPKVEIELSGHTDNVGDPAKNQKLSEQRVIVVKNYLIKEGIKESRIKTVAYGGDRPIADNRTEPGRQKNRRVEMKILKK</sequence>
<dbReference type="Gene3D" id="3.30.1330.60">
    <property type="entry name" value="OmpA-like domain"/>
    <property type="match status" value="1"/>
</dbReference>
<dbReference type="PROSITE" id="PS00678">
    <property type="entry name" value="WD_REPEATS_1"/>
    <property type="match status" value="1"/>
</dbReference>
<dbReference type="InterPro" id="IPR019775">
    <property type="entry name" value="WD40_repeat_CS"/>
</dbReference>
<evidence type="ECO:0000313" key="10">
    <source>
        <dbReference type="Proteomes" id="UP000199513"/>
    </source>
</evidence>
<evidence type="ECO:0000256" key="5">
    <source>
        <dbReference type="PROSITE-ProRule" id="PRU00221"/>
    </source>
</evidence>
<keyword evidence="4 6" id="KW-0472">Membrane</keyword>
<dbReference type="SUPFAM" id="SSF103088">
    <property type="entry name" value="OmpA-like"/>
    <property type="match status" value="1"/>
</dbReference>
<dbReference type="InterPro" id="IPR001680">
    <property type="entry name" value="WD40_rpt"/>
</dbReference>
<dbReference type="PROSITE" id="PS50294">
    <property type="entry name" value="WD_REPEATS_REGION"/>
    <property type="match status" value="3"/>
</dbReference>
<dbReference type="OrthoDB" id="611024at2"/>
<dbReference type="InterPro" id="IPR036737">
    <property type="entry name" value="OmpA-like_sf"/>
</dbReference>
<proteinExistence type="predicted"/>
<dbReference type="AlphaFoldDB" id="A0A1I2I0D1"/>
<feature type="compositionally biased region" description="Basic and acidic residues" evidence="7">
    <location>
        <begin position="485"/>
        <end position="508"/>
    </location>
</feature>
<dbReference type="CDD" id="cd07185">
    <property type="entry name" value="OmpA_C-like"/>
    <property type="match status" value="1"/>
</dbReference>
<feature type="repeat" description="WD" evidence="5">
    <location>
        <begin position="307"/>
        <end position="338"/>
    </location>
</feature>
<evidence type="ECO:0000313" key="9">
    <source>
        <dbReference type="EMBL" id="SFF34487.1"/>
    </source>
</evidence>
<dbReference type="PANTHER" id="PTHR19879">
    <property type="entry name" value="TRANSCRIPTION INITIATION FACTOR TFIID"/>
    <property type="match status" value="1"/>
</dbReference>
<gene>
    <name evidence="9" type="ORF">SAMN04488541_102731</name>
</gene>
<evidence type="ECO:0000256" key="6">
    <source>
        <dbReference type="PROSITE-ProRule" id="PRU00473"/>
    </source>
</evidence>